<evidence type="ECO:0008006" key="2">
    <source>
        <dbReference type="Google" id="ProtNLM"/>
    </source>
</evidence>
<dbReference type="Gene3D" id="2.160.20.10">
    <property type="entry name" value="Single-stranded right-handed beta-helix, Pectin lyase-like"/>
    <property type="match status" value="1"/>
</dbReference>
<organism evidence="1">
    <name type="scientific">hydrocarbon metagenome</name>
    <dbReference type="NCBI Taxonomy" id="938273"/>
    <lineage>
        <taxon>unclassified sequences</taxon>
        <taxon>metagenomes</taxon>
        <taxon>ecological metagenomes</taxon>
    </lineage>
</organism>
<name>A0A0W8FEX1_9ZZZZ</name>
<dbReference type="EMBL" id="LNQE01001291">
    <property type="protein sequence ID" value="KUG19435.1"/>
    <property type="molecule type" value="Genomic_DNA"/>
</dbReference>
<sequence length="208" mass="22289">MTDAEDILYLRCIAEGAWESGFHTEFLPEKTNVRLIDCVSRNNGQKGPSAWYGAGYMVSKGMILENCTSEHNTNGYFTYDGGSEIAGSSDLGSGKGIVIHGISDPRGLKVTDSTFADSACPVYVWSGATRNVVLDNITIDAGEQPRETPGIEITPAVRNPDEILIRDSVIRGHSTGIHNAASGQASVDRVTVLDAETDLVNCRLINPA</sequence>
<reference evidence="1" key="1">
    <citation type="journal article" date="2015" name="Proc. Natl. Acad. Sci. U.S.A.">
        <title>Networks of energetic and metabolic interactions define dynamics in microbial communities.</title>
        <authorList>
            <person name="Embree M."/>
            <person name="Liu J.K."/>
            <person name="Al-Bassam M.M."/>
            <person name="Zengler K."/>
        </authorList>
    </citation>
    <scope>NUCLEOTIDE SEQUENCE</scope>
</reference>
<dbReference type="InterPro" id="IPR012334">
    <property type="entry name" value="Pectin_lyas_fold"/>
</dbReference>
<gene>
    <name evidence="1" type="ORF">ASZ90_010841</name>
</gene>
<accession>A0A0W8FEX1</accession>
<evidence type="ECO:0000313" key="1">
    <source>
        <dbReference type="EMBL" id="KUG19435.1"/>
    </source>
</evidence>
<dbReference type="InterPro" id="IPR011050">
    <property type="entry name" value="Pectin_lyase_fold/virulence"/>
</dbReference>
<proteinExistence type="predicted"/>
<comment type="caution">
    <text evidence="1">The sequence shown here is derived from an EMBL/GenBank/DDBJ whole genome shotgun (WGS) entry which is preliminary data.</text>
</comment>
<dbReference type="SUPFAM" id="SSF51126">
    <property type="entry name" value="Pectin lyase-like"/>
    <property type="match status" value="1"/>
</dbReference>
<dbReference type="AlphaFoldDB" id="A0A0W8FEX1"/>
<protein>
    <recommendedName>
        <fullName evidence="2">Right handed beta helix domain-containing protein</fullName>
    </recommendedName>
</protein>